<sequence length="263" mass="29270">MERLDAAGKHPENQDKLQQGGIKLMRHIMRTHGIKDPGPKVDRLPSATKPKVQDIDPLASVIETYQNQPHTPELVTQTHQAIWQARGELIGTTYEVTPCPYTQEELADVEANGKRIGYLPVALATQQSRHVLGEMFPKMQSHSVKKGNSVTNNENPSGWFDYEAAVDAPYLDTEEGQLMDRMKKDGRTILSLNQYIVAGQDSKLFTGQYLEEIRTRVRLGSRDDGRVVDAGFSGDGRLSVGWYLKAVNHVPFLGGRSSGMKKA</sequence>
<protein>
    <submittedName>
        <fullName evidence="1">Uncharacterized protein</fullName>
    </submittedName>
</protein>
<reference evidence="1 2" key="1">
    <citation type="journal article" date="2016" name="Nat. Commun.">
        <title>Thousands of microbial genomes shed light on interconnected biogeochemical processes in an aquifer system.</title>
        <authorList>
            <person name="Anantharaman K."/>
            <person name="Brown C.T."/>
            <person name="Hug L.A."/>
            <person name="Sharon I."/>
            <person name="Castelle C.J."/>
            <person name="Probst A.J."/>
            <person name="Thomas B.C."/>
            <person name="Singh A."/>
            <person name="Wilkins M.J."/>
            <person name="Karaoz U."/>
            <person name="Brodie E.L."/>
            <person name="Williams K.H."/>
            <person name="Hubbard S.S."/>
            <person name="Banfield J.F."/>
        </authorList>
    </citation>
    <scope>NUCLEOTIDE SEQUENCE [LARGE SCALE GENOMIC DNA]</scope>
</reference>
<name>A0A1F5H5U8_9BACT</name>
<comment type="caution">
    <text evidence="1">The sequence shown here is derived from an EMBL/GenBank/DDBJ whole genome shotgun (WGS) entry which is preliminary data.</text>
</comment>
<dbReference type="AlphaFoldDB" id="A0A1F5H5U8"/>
<evidence type="ECO:0000313" key="2">
    <source>
        <dbReference type="Proteomes" id="UP000177039"/>
    </source>
</evidence>
<accession>A0A1F5H5U8</accession>
<dbReference type="Proteomes" id="UP000177039">
    <property type="component" value="Unassembled WGS sequence"/>
</dbReference>
<organism evidence="1 2">
    <name type="scientific">Candidatus Curtissbacteria bacterium RIFCSPLOWO2_01_FULL_42_50</name>
    <dbReference type="NCBI Taxonomy" id="1797730"/>
    <lineage>
        <taxon>Bacteria</taxon>
        <taxon>Candidatus Curtissiibacteriota</taxon>
    </lineage>
</organism>
<evidence type="ECO:0000313" key="1">
    <source>
        <dbReference type="EMBL" id="OGD99536.1"/>
    </source>
</evidence>
<gene>
    <name evidence="1" type="ORF">A3B54_03485</name>
</gene>
<proteinExistence type="predicted"/>
<dbReference type="EMBL" id="MFBT01000014">
    <property type="protein sequence ID" value="OGD99536.1"/>
    <property type="molecule type" value="Genomic_DNA"/>
</dbReference>